<dbReference type="EMBL" id="LKCW01000017">
    <property type="protein sequence ID" value="KPM44600.1"/>
    <property type="molecule type" value="Genomic_DNA"/>
</dbReference>
<reference evidence="2 3" key="1">
    <citation type="submission" date="2015-09" db="EMBL/GenBank/DDBJ databases">
        <title>Draft genome of a European isolate of the apple canker pathogen Neonectria ditissima.</title>
        <authorList>
            <person name="Gomez-Cortecero A."/>
            <person name="Harrison R.J."/>
            <person name="Armitage A.D."/>
        </authorList>
    </citation>
    <scope>NUCLEOTIDE SEQUENCE [LARGE SCALE GENOMIC DNA]</scope>
    <source>
        <strain evidence="2 3">R09/05</strain>
    </source>
</reference>
<dbReference type="AlphaFoldDB" id="A0A0P7BXQ2"/>
<dbReference type="OrthoDB" id="4359806at2759"/>
<feature type="compositionally biased region" description="Basic and acidic residues" evidence="1">
    <location>
        <begin position="241"/>
        <end position="250"/>
    </location>
</feature>
<organism evidence="2 3">
    <name type="scientific">Neonectria ditissima</name>
    <dbReference type="NCBI Taxonomy" id="78410"/>
    <lineage>
        <taxon>Eukaryota</taxon>
        <taxon>Fungi</taxon>
        <taxon>Dikarya</taxon>
        <taxon>Ascomycota</taxon>
        <taxon>Pezizomycotina</taxon>
        <taxon>Sordariomycetes</taxon>
        <taxon>Hypocreomycetidae</taxon>
        <taxon>Hypocreales</taxon>
        <taxon>Nectriaceae</taxon>
        <taxon>Neonectria</taxon>
    </lineage>
</organism>
<feature type="region of interest" description="Disordered" evidence="1">
    <location>
        <begin position="241"/>
        <end position="263"/>
    </location>
</feature>
<gene>
    <name evidence="2" type="ORF">AK830_g1963</name>
</gene>
<evidence type="ECO:0000256" key="1">
    <source>
        <dbReference type="SAM" id="MobiDB-lite"/>
    </source>
</evidence>
<evidence type="ECO:0000313" key="2">
    <source>
        <dbReference type="EMBL" id="KPM44600.1"/>
    </source>
</evidence>
<evidence type="ECO:0000313" key="3">
    <source>
        <dbReference type="Proteomes" id="UP000050424"/>
    </source>
</evidence>
<sequence>MKLNSAPVLAVMVAGTAQAFNFKKPVAEPHKVEGFDWKNPFSANLLSSFEPACESTASFQALEYTLHDLMDPPPNGLKPWSSGLKKVFAGREYPGSWVGMDRHLHDRSLMLMDYAKLPITVREWIEEEERTDGKGKALFAVFDKPKKDEDEVDSVVGFPSADKIDRALDEQRVAVFAPGALYGILPLWAAEPSACKDILTDLGKYKPTPEDGGVVAWVQHTIPDGKKMKFDIKVNALKAKQAENEAKEAASETASETASRDEL</sequence>
<keyword evidence="3" id="KW-1185">Reference proteome</keyword>
<accession>A0A0P7BXQ2</accession>
<proteinExistence type="predicted"/>
<protein>
    <submittedName>
        <fullName evidence="2">Uncharacterized protein</fullName>
    </submittedName>
</protein>
<comment type="caution">
    <text evidence="2">The sequence shown here is derived from an EMBL/GenBank/DDBJ whole genome shotgun (WGS) entry which is preliminary data.</text>
</comment>
<name>A0A0P7BXQ2_9HYPO</name>
<dbReference type="Proteomes" id="UP000050424">
    <property type="component" value="Unassembled WGS sequence"/>
</dbReference>